<dbReference type="EMBL" id="BRYB01000135">
    <property type="protein sequence ID" value="GMI23690.1"/>
    <property type="molecule type" value="Genomic_DNA"/>
</dbReference>
<keyword evidence="2" id="KW-0812">Transmembrane</keyword>
<keyword evidence="4" id="KW-1185">Reference proteome</keyword>
<feature type="region of interest" description="Disordered" evidence="1">
    <location>
        <begin position="199"/>
        <end position="220"/>
    </location>
</feature>
<gene>
    <name evidence="3" type="ORF">TeGR_g9426</name>
</gene>
<dbReference type="Proteomes" id="UP001165060">
    <property type="component" value="Unassembled WGS sequence"/>
</dbReference>
<evidence type="ECO:0000313" key="4">
    <source>
        <dbReference type="Proteomes" id="UP001165060"/>
    </source>
</evidence>
<feature type="region of interest" description="Disordered" evidence="1">
    <location>
        <begin position="1"/>
        <end position="27"/>
    </location>
</feature>
<evidence type="ECO:0000256" key="1">
    <source>
        <dbReference type="SAM" id="MobiDB-lite"/>
    </source>
</evidence>
<reference evidence="3 4" key="1">
    <citation type="journal article" date="2023" name="Commun. Biol.">
        <title>Genome analysis of Parmales, the sister group of diatoms, reveals the evolutionary specialization of diatoms from phago-mixotrophs to photoautotrophs.</title>
        <authorList>
            <person name="Ban H."/>
            <person name="Sato S."/>
            <person name="Yoshikawa S."/>
            <person name="Yamada K."/>
            <person name="Nakamura Y."/>
            <person name="Ichinomiya M."/>
            <person name="Sato N."/>
            <person name="Blanc-Mathieu R."/>
            <person name="Endo H."/>
            <person name="Kuwata A."/>
            <person name="Ogata H."/>
        </authorList>
    </citation>
    <scope>NUCLEOTIDE SEQUENCE [LARGE SCALE GENOMIC DNA]</scope>
</reference>
<evidence type="ECO:0000313" key="3">
    <source>
        <dbReference type="EMBL" id="GMI23690.1"/>
    </source>
</evidence>
<proteinExistence type="predicted"/>
<comment type="caution">
    <text evidence="3">The sequence shown here is derived from an EMBL/GenBank/DDBJ whole genome shotgun (WGS) entry which is preliminary data.</text>
</comment>
<feature type="non-terminal residue" evidence="3">
    <location>
        <position position="390"/>
    </location>
</feature>
<keyword evidence="2" id="KW-1133">Transmembrane helix</keyword>
<evidence type="ECO:0000256" key="2">
    <source>
        <dbReference type="SAM" id="Phobius"/>
    </source>
</evidence>
<organism evidence="3 4">
    <name type="scientific">Tetraparma gracilis</name>
    <dbReference type="NCBI Taxonomy" id="2962635"/>
    <lineage>
        <taxon>Eukaryota</taxon>
        <taxon>Sar</taxon>
        <taxon>Stramenopiles</taxon>
        <taxon>Ochrophyta</taxon>
        <taxon>Bolidophyceae</taxon>
        <taxon>Parmales</taxon>
        <taxon>Triparmaceae</taxon>
        <taxon>Tetraparma</taxon>
    </lineage>
</organism>
<sequence length="390" mass="39358">MTAPSKPALHPKDTPATPGSSPPQAAAAAELSCATVAATVPDAVLPAPTKSVGKAASPNLTAIMGAGSVRGGNVSNGKKAAPKAVLTGGGVGCSMRASRPELPCSAKSPVIKQQQVAGAETGTVVVEEGTKAEVAKTQVKTTARKTKPPQSSSVIGRRNNSFGILGLRAPKKLERTKQAEPAIPASAAAAEQVQAGVKTDVSPPAPVPVPVPATNSNSNKKDSGKWSFIMMLLLVFASFTTWSVIPSSWGFQSSVFFGVMIGGSETSTAGCYEPSATVPADVSNYGTCTGWDGHDKGCGDEHQPAGDVKLGLGANVSIDGTGSGQVVGRDGCGQGYGNELQPVGSVERDLGGNEHQPAGDVKLGLGANVSIDGTGYCSIEGTVHKMETDN</sequence>
<name>A0ABQ6MCU0_9STRA</name>
<feature type="compositionally biased region" description="Low complexity" evidence="1">
    <location>
        <begin position="14"/>
        <end position="27"/>
    </location>
</feature>
<accession>A0ABQ6MCU0</accession>
<protein>
    <submittedName>
        <fullName evidence="3">Uncharacterized protein</fullName>
    </submittedName>
</protein>
<feature type="transmembrane region" description="Helical" evidence="2">
    <location>
        <begin position="226"/>
        <end position="245"/>
    </location>
</feature>
<keyword evidence="2" id="KW-0472">Membrane</keyword>